<keyword evidence="8" id="KW-0547">Nucleotide-binding</keyword>
<evidence type="ECO:0000256" key="16">
    <source>
        <dbReference type="ARBA" id="ARBA00041187"/>
    </source>
</evidence>
<evidence type="ECO:0000313" key="19">
    <source>
        <dbReference type="EMBL" id="AUX92910.1"/>
    </source>
</evidence>
<comment type="catalytic activity">
    <reaction evidence="17">
        <text>glutathione(out) + ATP + H2O = glutathione(in) + ADP + phosphate + H(+)</text>
        <dbReference type="Rhea" id="RHEA:29791"/>
        <dbReference type="ChEBI" id="CHEBI:15377"/>
        <dbReference type="ChEBI" id="CHEBI:15378"/>
        <dbReference type="ChEBI" id="CHEBI:30616"/>
        <dbReference type="ChEBI" id="CHEBI:43474"/>
        <dbReference type="ChEBI" id="CHEBI:57925"/>
        <dbReference type="ChEBI" id="CHEBI:456216"/>
        <dbReference type="EC" id="7.4.2.10"/>
    </reaction>
</comment>
<dbReference type="InterPro" id="IPR050319">
    <property type="entry name" value="ABC_transp_ATP-bind"/>
</dbReference>
<dbReference type="InterPro" id="IPR013563">
    <property type="entry name" value="Oligopep_ABC_C"/>
</dbReference>
<feature type="domain" description="ABC transporter" evidence="18">
    <location>
        <begin position="17"/>
        <end position="271"/>
    </location>
</feature>
<gene>
    <name evidence="19" type="ORF">C2E15_07335</name>
</gene>
<evidence type="ECO:0000256" key="17">
    <source>
        <dbReference type="ARBA" id="ARBA00047640"/>
    </source>
</evidence>
<dbReference type="GO" id="GO:0055085">
    <property type="term" value="P:transmembrane transport"/>
    <property type="evidence" value="ECO:0007669"/>
    <property type="project" value="UniProtKB-ARBA"/>
</dbReference>
<evidence type="ECO:0000256" key="12">
    <source>
        <dbReference type="ARBA" id="ARBA00023136"/>
    </source>
</evidence>
<dbReference type="NCBIfam" id="NF007613">
    <property type="entry name" value="PRK10261.1"/>
    <property type="match status" value="1"/>
</dbReference>
<evidence type="ECO:0000256" key="1">
    <source>
        <dbReference type="ARBA" id="ARBA00004417"/>
    </source>
</evidence>
<evidence type="ECO:0000256" key="15">
    <source>
        <dbReference type="ARBA" id="ARBA00039050"/>
    </source>
</evidence>
<dbReference type="GO" id="GO:0015833">
    <property type="term" value="P:peptide transport"/>
    <property type="evidence" value="ECO:0007669"/>
    <property type="project" value="InterPro"/>
</dbReference>
<sequence length="618" mass="68599">MTQPSSFTLADDSVLAVRDLSVSFTQQGQTTQAVRQLSLEVRRGETLALVGESGSGKSVTSLALMRLIEQGGGRLDSGELWLRRRDNSVVDLARLRQSQMRAIRGADMAMIFQEPMTSLNPVFTVGDQIAESVRLHQGKSHQQALAEARRMLDLVRIPEAQNVMTRFPHQLSGGMRQRVMIAMALSCRPALLIADEPTTALDVTIQAQILQLIRVLQKEMAMGVIFITHDMGVVAEMADRVQVMYRGEVVESNETAALFSAPQQPYTRALLAAVPRLGAMHGQPLPRKFPLPGEQESSETLPDTVRRAGEPVLQVRDLVTRFDIRGGLLNRVKWRVHAVEKVSFDLHAGETLALVGESGCGKSTTGRSLLRLVESQGGSITFNGQRIDRLRPHQLSHLRRDIQFIFQDPYASLDPRLTVGFSIMEPLLIHKAMPRAEAEKRVAWLLERVGLLPEHARRYPHEFSGGQRQRICIARALALNPKVVIADESVSALDVSIQAQIVNLMLDLQREFGIAFLFISHDMAVVERISHRVAVMYLGQIVEIGPRQAVFENPQHPYTRKLMAAVPVADPGHRRRERALLVDELPSPLRAPGDEPTVAPLIKVGDQHYVARHTISGA</sequence>
<keyword evidence="7" id="KW-0677">Repeat</keyword>
<protein>
    <recommendedName>
        <fullName evidence="16">Glutathione import ATP-binding protein GsiA</fullName>
        <ecNumber evidence="15">7.4.2.10</ecNumber>
    </recommendedName>
</protein>
<evidence type="ECO:0000256" key="9">
    <source>
        <dbReference type="ARBA" id="ARBA00022801"/>
    </source>
</evidence>
<feature type="domain" description="ABC transporter" evidence="18">
    <location>
        <begin position="313"/>
        <end position="563"/>
    </location>
</feature>
<dbReference type="NCBIfam" id="NF007739">
    <property type="entry name" value="PRK10419.1"/>
    <property type="match status" value="2"/>
</dbReference>
<keyword evidence="4" id="KW-0813">Transport</keyword>
<keyword evidence="11" id="KW-1278">Translocase</keyword>
<dbReference type="EC" id="7.4.2.10" evidence="15"/>
<evidence type="ECO:0000256" key="6">
    <source>
        <dbReference type="ARBA" id="ARBA00022519"/>
    </source>
</evidence>
<keyword evidence="20" id="KW-1185">Reference proteome</keyword>
<proteinExistence type="inferred from homology"/>
<dbReference type="KEGG" id="pgz:C2E15_07335"/>
<dbReference type="Pfam" id="PF00005">
    <property type="entry name" value="ABC_tran"/>
    <property type="match status" value="2"/>
</dbReference>
<evidence type="ECO:0000259" key="18">
    <source>
        <dbReference type="PROSITE" id="PS50893"/>
    </source>
</evidence>
<keyword evidence="12" id="KW-0472">Membrane</keyword>
<dbReference type="PROSITE" id="PS00211">
    <property type="entry name" value="ABC_TRANSPORTER_1"/>
    <property type="match status" value="2"/>
</dbReference>
<comment type="similarity">
    <text evidence="2">Belongs to the ABC transporter superfamily. Drug exporter-2 (TC 3.A.1.117) family.</text>
</comment>
<keyword evidence="5" id="KW-1003">Cell membrane</keyword>
<dbReference type="InterPro" id="IPR003439">
    <property type="entry name" value="ABC_transporter-like_ATP-bd"/>
</dbReference>
<dbReference type="Proteomes" id="UP000238365">
    <property type="component" value="Chromosome"/>
</dbReference>
<keyword evidence="10 19" id="KW-0067">ATP-binding</keyword>
<evidence type="ECO:0000256" key="11">
    <source>
        <dbReference type="ARBA" id="ARBA00022967"/>
    </source>
</evidence>
<keyword evidence="6" id="KW-0997">Cell inner membrane</keyword>
<evidence type="ECO:0000256" key="10">
    <source>
        <dbReference type="ARBA" id="ARBA00022840"/>
    </source>
</evidence>
<evidence type="ECO:0000256" key="8">
    <source>
        <dbReference type="ARBA" id="ARBA00022741"/>
    </source>
</evidence>
<dbReference type="GO" id="GO:0016887">
    <property type="term" value="F:ATP hydrolysis activity"/>
    <property type="evidence" value="ECO:0007669"/>
    <property type="project" value="InterPro"/>
</dbReference>
<evidence type="ECO:0000256" key="4">
    <source>
        <dbReference type="ARBA" id="ARBA00022448"/>
    </source>
</evidence>
<comment type="function">
    <text evidence="13">Part of the ABC transporter complex GsiABCD involved in glutathione import. Responsible for energy coupling to the transport system.</text>
</comment>
<dbReference type="EMBL" id="CP026377">
    <property type="protein sequence ID" value="AUX92910.1"/>
    <property type="molecule type" value="Genomic_DNA"/>
</dbReference>
<comment type="similarity">
    <text evidence="14">Belongs to the ABC transporter superfamily. Glutathione importer (TC 3.A.1.5.11) family.</text>
</comment>
<dbReference type="SUPFAM" id="SSF52540">
    <property type="entry name" value="P-loop containing nucleoside triphosphate hydrolases"/>
    <property type="match status" value="2"/>
</dbReference>
<evidence type="ECO:0000313" key="20">
    <source>
        <dbReference type="Proteomes" id="UP000238365"/>
    </source>
</evidence>
<evidence type="ECO:0000256" key="3">
    <source>
        <dbReference type="ARBA" id="ARBA00011469"/>
    </source>
</evidence>
<accession>A0A2L0IEH7</accession>
<dbReference type="FunFam" id="3.40.50.300:FF:000016">
    <property type="entry name" value="Oligopeptide ABC transporter ATP-binding component"/>
    <property type="match status" value="2"/>
</dbReference>
<dbReference type="PANTHER" id="PTHR43776">
    <property type="entry name" value="TRANSPORT ATP-BINDING PROTEIN"/>
    <property type="match status" value="1"/>
</dbReference>
<dbReference type="GO" id="GO:0005886">
    <property type="term" value="C:plasma membrane"/>
    <property type="evidence" value="ECO:0007669"/>
    <property type="project" value="UniProtKB-SubCell"/>
</dbReference>
<name>A0A2L0IEH7_9GAMM</name>
<comment type="subcellular location">
    <subcellularLocation>
        <location evidence="1">Cell inner membrane</location>
        <topology evidence="1">Peripheral membrane protein</topology>
    </subcellularLocation>
</comment>
<dbReference type="Gene3D" id="3.40.50.300">
    <property type="entry name" value="P-loop containing nucleotide triphosphate hydrolases"/>
    <property type="match status" value="2"/>
</dbReference>
<dbReference type="SMART" id="SM00382">
    <property type="entry name" value="AAA"/>
    <property type="match status" value="2"/>
</dbReference>
<dbReference type="PROSITE" id="PS50893">
    <property type="entry name" value="ABC_TRANSPORTER_2"/>
    <property type="match status" value="2"/>
</dbReference>
<dbReference type="AlphaFoldDB" id="A0A2L0IEH7"/>
<dbReference type="InterPro" id="IPR003593">
    <property type="entry name" value="AAA+_ATPase"/>
</dbReference>
<dbReference type="InterPro" id="IPR027417">
    <property type="entry name" value="P-loop_NTPase"/>
</dbReference>
<evidence type="ECO:0000256" key="5">
    <source>
        <dbReference type="ARBA" id="ARBA00022475"/>
    </source>
</evidence>
<evidence type="ECO:0000256" key="7">
    <source>
        <dbReference type="ARBA" id="ARBA00022737"/>
    </source>
</evidence>
<evidence type="ECO:0000256" key="2">
    <source>
        <dbReference type="ARBA" id="ARBA00006526"/>
    </source>
</evidence>
<dbReference type="InterPro" id="IPR017871">
    <property type="entry name" value="ABC_transporter-like_CS"/>
</dbReference>
<evidence type="ECO:0000256" key="14">
    <source>
        <dbReference type="ARBA" id="ARBA00038416"/>
    </source>
</evidence>
<dbReference type="RefSeq" id="WP_104956786.1">
    <property type="nucleotide sequence ID" value="NZ_CP026377.1"/>
</dbReference>
<dbReference type="PANTHER" id="PTHR43776:SF15">
    <property type="entry name" value="GLUTATHIONE IMPORT ATP-BINDING PROTEIN GSIA"/>
    <property type="match status" value="1"/>
</dbReference>
<reference evidence="19 20" key="1">
    <citation type="submission" date="2018-01" db="EMBL/GenBank/DDBJ databases">
        <title>Complete and assembled Genome of Pantoea gaviniae DSM22758T.</title>
        <authorList>
            <person name="Stevens M.J.A."/>
            <person name="Zurfluh K."/>
            <person name="Stephan R."/>
        </authorList>
    </citation>
    <scope>NUCLEOTIDE SEQUENCE [LARGE SCALE GENOMIC DNA]</scope>
    <source>
        <strain evidence="19 20">DSM 22758</strain>
    </source>
</reference>
<dbReference type="NCBIfam" id="NF008453">
    <property type="entry name" value="PRK11308.1"/>
    <property type="match status" value="2"/>
</dbReference>
<comment type="subunit">
    <text evidence="3">The complex is composed of two ATP-binding proteins (GsiA), two transmembrane proteins (GsiC and GsiD) and a solute-binding protein (GsiB).</text>
</comment>
<dbReference type="CDD" id="cd03257">
    <property type="entry name" value="ABC_NikE_OppD_transporters"/>
    <property type="match status" value="2"/>
</dbReference>
<dbReference type="Pfam" id="PF08352">
    <property type="entry name" value="oligo_HPY"/>
    <property type="match status" value="2"/>
</dbReference>
<dbReference type="GO" id="GO:0005524">
    <property type="term" value="F:ATP binding"/>
    <property type="evidence" value="ECO:0007669"/>
    <property type="project" value="UniProtKB-KW"/>
</dbReference>
<keyword evidence="9" id="KW-0378">Hydrolase</keyword>
<organism evidence="19 20">
    <name type="scientific">Mixta gaviniae</name>
    <dbReference type="NCBI Taxonomy" id="665914"/>
    <lineage>
        <taxon>Bacteria</taxon>
        <taxon>Pseudomonadati</taxon>
        <taxon>Pseudomonadota</taxon>
        <taxon>Gammaproteobacteria</taxon>
        <taxon>Enterobacterales</taxon>
        <taxon>Erwiniaceae</taxon>
        <taxon>Mixta</taxon>
    </lineage>
</organism>
<evidence type="ECO:0000256" key="13">
    <source>
        <dbReference type="ARBA" id="ARBA00037530"/>
    </source>
</evidence>